<feature type="chain" id="PRO_5019232998" description="Secreted protein" evidence="1">
    <location>
        <begin position="17"/>
        <end position="228"/>
    </location>
</feature>
<reference evidence="2" key="1">
    <citation type="submission" date="2018-11" db="EMBL/GenBank/DDBJ databases">
        <authorList>
            <consortium name="Pathogen Informatics"/>
        </authorList>
    </citation>
    <scope>NUCLEOTIDE SEQUENCE</scope>
</reference>
<protein>
    <recommendedName>
        <fullName evidence="4">Secreted protein</fullName>
    </recommendedName>
</protein>
<proteinExistence type="predicted"/>
<gene>
    <name evidence="2" type="ORF">PXEA_LOCUS28871</name>
</gene>
<dbReference type="EMBL" id="CAAALY010249834">
    <property type="protein sequence ID" value="VEL35431.1"/>
    <property type="molecule type" value="Genomic_DNA"/>
</dbReference>
<evidence type="ECO:0000313" key="2">
    <source>
        <dbReference type="EMBL" id="VEL35431.1"/>
    </source>
</evidence>
<sequence>MIIYICSSLIRVFSLAAEFINLIGRVPFCSDAVSIPPLKAITTLPLLPALLSPGVLPVKSGGGDDSVPLTCYLTPRVGASPELPTATSAITITEAVSTIDAQIPSLVGARLSTEDSASTLLSGLQCLSLSAGLHSSIPAVTSSHIIANPSYSHQLFHENSALHAGLLTALHPCAGNVDLSLPYCYAVLPYVLPQSLSCPVSSVCPLSRSHISLDPCHPICANLRRLGD</sequence>
<keyword evidence="1" id="KW-0732">Signal</keyword>
<accession>A0A448XFR2</accession>
<name>A0A448XFR2_9PLAT</name>
<dbReference type="Proteomes" id="UP000784294">
    <property type="component" value="Unassembled WGS sequence"/>
</dbReference>
<dbReference type="AlphaFoldDB" id="A0A448XFR2"/>
<evidence type="ECO:0008006" key="4">
    <source>
        <dbReference type="Google" id="ProtNLM"/>
    </source>
</evidence>
<organism evidence="2 3">
    <name type="scientific">Protopolystoma xenopodis</name>
    <dbReference type="NCBI Taxonomy" id="117903"/>
    <lineage>
        <taxon>Eukaryota</taxon>
        <taxon>Metazoa</taxon>
        <taxon>Spiralia</taxon>
        <taxon>Lophotrochozoa</taxon>
        <taxon>Platyhelminthes</taxon>
        <taxon>Monogenea</taxon>
        <taxon>Polyopisthocotylea</taxon>
        <taxon>Polystomatidea</taxon>
        <taxon>Polystomatidae</taxon>
        <taxon>Protopolystoma</taxon>
    </lineage>
</organism>
<evidence type="ECO:0000256" key="1">
    <source>
        <dbReference type="SAM" id="SignalP"/>
    </source>
</evidence>
<feature type="signal peptide" evidence="1">
    <location>
        <begin position="1"/>
        <end position="16"/>
    </location>
</feature>
<evidence type="ECO:0000313" key="3">
    <source>
        <dbReference type="Proteomes" id="UP000784294"/>
    </source>
</evidence>
<comment type="caution">
    <text evidence="2">The sequence shown here is derived from an EMBL/GenBank/DDBJ whole genome shotgun (WGS) entry which is preliminary data.</text>
</comment>
<keyword evidence="3" id="KW-1185">Reference proteome</keyword>